<keyword evidence="4" id="KW-1185">Reference proteome</keyword>
<feature type="region of interest" description="Disordered" evidence="1">
    <location>
        <begin position="133"/>
        <end position="167"/>
    </location>
</feature>
<feature type="compositionally biased region" description="Basic residues" evidence="1">
    <location>
        <begin position="134"/>
        <end position="153"/>
    </location>
</feature>
<sequence length="167" mass="18679">MKQINSNHKDSMAVTVPDSLAAFSPSMEIRAGVMTPGVEVEQPMNVRTAGTVVAQPGIKMVRYRLGVGCKHQINSEELKKVLIDESGVDKNNINNINIQGDYTLVELPDEMPQDIFLHLKSVEIKQHKLDIRRVKARNKKRDKNQCRRGKQRVRSSGNSGSERVSSS</sequence>
<gene>
    <name evidence="3" type="ORF">PSU93_08520</name>
</gene>
<accession>A0AA43Q5Z1</accession>
<evidence type="ECO:0000259" key="2">
    <source>
        <dbReference type="Pfam" id="PF03880"/>
    </source>
</evidence>
<dbReference type="InterPro" id="IPR012677">
    <property type="entry name" value="Nucleotide-bd_a/b_plait_sf"/>
</dbReference>
<evidence type="ECO:0000256" key="1">
    <source>
        <dbReference type="SAM" id="MobiDB-lite"/>
    </source>
</evidence>
<feature type="compositionally biased region" description="Low complexity" evidence="1">
    <location>
        <begin position="154"/>
        <end position="167"/>
    </location>
</feature>
<dbReference type="Gene3D" id="3.30.70.330">
    <property type="match status" value="1"/>
</dbReference>
<feature type="domain" description="DEAD box helicase DbpA/CsdA RNA-binding" evidence="2">
    <location>
        <begin position="62"/>
        <end position="133"/>
    </location>
</feature>
<dbReference type="Pfam" id="PF03880">
    <property type="entry name" value="DbpA"/>
    <property type="match status" value="1"/>
</dbReference>
<protein>
    <submittedName>
        <fullName evidence="3">DbpA RNA binding domain-containing protein</fullName>
    </submittedName>
</protein>
<dbReference type="EMBL" id="JAQSDF010000023">
    <property type="protein sequence ID" value="MDI1231177.1"/>
    <property type="molecule type" value="Genomic_DNA"/>
</dbReference>
<organism evidence="3 4">
    <name type="scientific">Candidatus Methylobacter titanis</name>
    <dbReference type="NCBI Taxonomy" id="3053457"/>
    <lineage>
        <taxon>Bacteria</taxon>
        <taxon>Pseudomonadati</taxon>
        <taxon>Pseudomonadota</taxon>
        <taxon>Gammaproteobacteria</taxon>
        <taxon>Methylococcales</taxon>
        <taxon>Methylococcaceae</taxon>
        <taxon>Methylobacter</taxon>
    </lineage>
</organism>
<dbReference type="InterPro" id="IPR005580">
    <property type="entry name" value="DbpA/CsdA_RNA-bd_dom"/>
</dbReference>
<evidence type="ECO:0000313" key="4">
    <source>
        <dbReference type="Proteomes" id="UP001160519"/>
    </source>
</evidence>
<proteinExistence type="predicted"/>
<evidence type="ECO:0000313" key="3">
    <source>
        <dbReference type="EMBL" id="MDI1231177.1"/>
    </source>
</evidence>
<comment type="caution">
    <text evidence="3">The sequence shown here is derived from an EMBL/GenBank/DDBJ whole genome shotgun (WGS) entry which is preliminary data.</text>
</comment>
<reference evidence="3" key="1">
    <citation type="submission" date="2023-01" db="EMBL/GenBank/DDBJ databases">
        <title>Biogeochemical cycle of methane in antarctic sediments.</title>
        <authorList>
            <person name="Roldan D.M."/>
            <person name="Menes R.J."/>
        </authorList>
    </citation>
    <scope>NUCLEOTIDE SEQUENCE [LARGE SCALE GENOMIC DNA]</scope>
    <source>
        <strain evidence="3">K-2018 MAG008</strain>
    </source>
</reference>
<dbReference type="Proteomes" id="UP001160519">
    <property type="component" value="Unassembled WGS sequence"/>
</dbReference>
<dbReference type="AlphaFoldDB" id="A0AA43Q5Z1"/>
<name>A0AA43Q5Z1_9GAMM</name>